<dbReference type="EMBL" id="BARW01000736">
    <property type="protein sequence ID" value="GAI68649.1"/>
    <property type="molecule type" value="Genomic_DNA"/>
</dbReference>
<feature type="non-terminal residue" evidence="1">
    <location>
        <position position="103"/>
    </location>
</feature>
<dbReference type="AlphaFoldDB" id="X1SLI9"/>
<proteinExistence type="predicted"/>
<sequence>MSYVENTLFKKSKSSNQVIAEINSILETAKNTNDLFEISSEILENNLNIPETAFYLYDNNIQVYRLTWPASPRNIKISELPDFNYLIKWFKKKPGPLILDEAK</sequence>
<organism evidence="1">
    <name type="scientific">marine sediment metagenome</name>
    <dbReference type="NCBI Taxonomy" id="412755"/>
    <lineage>
        <taxon>unclassified sequences</taxon>
        <taxon>metagenomes</taxon>
        <taxon>ecological metagenomes</taxon>
    </lineage>
</organism>
<name>X1SLI9_9ZZZZ</name>
<reference evidence="1" key="1">
    <citation type="journal article" date="2014" name="Front. Microbiol.">
        <title>High frequency of phylogenetically diverse reductive dehalogenase-homologous genes in deep subseafloor sedimentary metagenomes.</title>
        <authorList>
            <person name="Kawai M."/>
            <person name="Futagami T."/>
            <person name="Toyoda A."/>
            <person name="Takaki Y."/>
            <person name="Nishi S."/>
            <person name="Hori S."/>
            <person name="Arai W."/>
            <person name="Tsubouchi T."/>
            <person name="Morono Y."/>
            <person name="Uchiyama I."/>
            <person name="Ito T."/>
            <person name="Fujiyama A."/>
            <person name="Inagaki F."/>
            <person name="Takami H."/>
        </authorList>
    </citation>
    <scope>NUCLEOTIDE SEQUENCE</scope>
    <source>
        <strain evidence="1">Expedition CK06-06</strain>
    </source>
</reference>
<gene>
    <name evidence="1" type="ORF">S12H4_02829</name>
</gene>
<evidence type="ECO:0000313" key="1">
    <source>
        <dbReference type="EMBL" id="GAI68649.1"/>
    </source>
</evidence>
<comment type="caution">
    <text evidence="1">The sequence shown here is derived from an EMBL/GenBank/DDBJ whole genome shotgun (WGS) entry which is preliminary data.</text>
</comment>
<accession>X1SLI9</accession>
<protein>
    <submittedName>
        <fullName evidence="1">Uncharacterized protein</fullName>
    </submittedName>
</protein>